<gene>
    <name evidence="1" type="ORF">HPB50_019076</name>
</gene>
<keyword evidence="2" id="KW-1185">Reference proteome</keyword>
<evidence type="ECO:0000313" key="1">
    <source>
        <dbReference type="EMBL" id="KAH6922785.1"/>
    </source>
</evidence>
<comment type="caution">
    <text evidence="1">The sequence shown here is derived from an EMBL/GenBank/DDBJ whole genome shotgun (WGS) entry which is preliminary data.</text>
</comment>
<reference evidence="1" key="1">
    <citation type="submission" date="2020-05" db="EMBL/GenBank/DDBJ databases">
        <title>Large-scale comparative analyses of tick genomes elucidate their genetic diversity and vector capacities.</title>
        <authorList>
            <person name="Jia N."/>
            <person name="Wang J."/>
            <person name="Shi W."/>
            <person name="Du L."/>
            <person name="Sun Y."/>
            <person name="Zhan W."/>
            <person name="Jiang J."/>
            <person name="Wang Q."/>
            <person name="Zhang B."/>
            <person name="Ji P."/>
            <person name="Sakyi L.B."/>
            <person name="Cui X."/>
            <person name="Yuan T."/>
            <person name="Jiang B."/>
            <person name="Yang W."/>
            <person name="Lam T.T.-Y."/>
            <person name="Chang Q."/>
            <person name="Ding S."/>
            <person name="Wang X."/>
            <person name="Zhu J."/>
            <person name="Ruan X."/>
            <person name="Zhao L."/>
            <person name="Wei J."/>
            <person name="Que T."/>
            <person name="Du C."/>
            <person name="Cheng J."/>
            <person name="Dai P."/>
            <person name="Han X."/>
            <person name="Huang E."/>
            <person name="Gao Y."/>
            <person name="Liu J."/>
            <person name="Shao H."/>
            <person name="Ye R."/>
            <person name="Li L."/>
            <person name="Wei W."/>
            <person name="Wang X."/>
            <person name="Wang C."/>
            <person name="Yang T."/>
            <person name="Huo Q."/>
            <person name="Li W."/>
            <person name="Guo W."/>
            <person name="Chen H."/>
            <person name="Zhou L."/>
            <person name="Ni X."/>
            <person name="Tian J."/>
            <person name="Zhou Y."/>
            <person name="Sheng Y."/>
            <person name="Liu T."/>
            <person name="Pan Y."/>
            <person name="Xia L."/>
            <person name="Li J."/>
            <person name="Zhao F."/>
            <person name="Cao W."/>
        </authorList>
    </citation>
    <scope>NUCLEOTIDE SEQUENCE</scope>
    <source>
        <strain evidence="1">Hyas-2018</strain>
    </source>
</reference>
<protein>
    <submittedName>
        <fullName evidence="1">Uncharacterized protein</fullName>
    </submittedName>
</protein>
<dbReference type="Proteomes" id="UP000821845">
    <property type="component" value="Chromosome 9"/>
</dbReference>
<proteinExistence type="predicted"/>
<dbReference type="EMBL" id="CM023489">
    <property type="protein sequence ID" value="KAH6922785.1"/>
    <property type="molecule type" value="Genomic_DNA"/>
</dbReference>
<organism evidence="1 2">
    <name type="scientific">Hyalomma asiaticum</name>
    <name type="common">Tick</name>
    <dbReference type="NCBI Taxonomy" id="266040"/>
    <lineage>
        <taxon>Eukaryota</taxon>
        <taxon>Metazoa</taxon>
        <taxon>Ecdysozoa</taxon>
        <taxon>Arthropoda</taxon>
        <taxon>Chelicerata</taxon>
        <taxon>Arachnida</taxon>
        <taxon>Acari</taxon>
        <taxon>Parasitiformes</taxon>
        <taxon>Ixodida</taxon>
        <taxon>Ixodoidea</taxon>
        <taxon>Ixodidae</taxon>
        <taxon>Hyalomminae</taxon>
        <taxon>Hyalomma</taxon>
    </lineage>
</organism>
<sequence>MKSTIGSRYVTQVISHIRYTDRGFSLNHCSSICHLSGEDARVAVRAPHLVGATVPDELRLRHAVPLLRHVVPKLLRQRFSCMKKTPRSA</sequence>
<evidence type="ECO:0000313" key="2">
    <source>
        <dbReference type="Proteomes" id="UP000821845"/>
    </source>
</evidence>
<accession>A0ACB7RK89</accession>
<name>A0ACB7RK89_HYAAI</name>